<keyword evidence="2" id="KW-1185">Reference proteome</keyword>
<comment type="caution">
    <text evidence="1">The sequence shown here is derived from an EMBL/GenBank/DDBJ whole genome shotgun (WGS) entry which is preliminary data.</text>
</comment>
<evidence type="ECO:0000313" key="2">
    <source>
        <dbReference type="Proteomes" id="UP000824540"/>
    </source>
</evidence>
<dbReference type="Proteomes" id="UP000824540">
    <property type="component" value="Unassembled WGS sequence"/>
</dbReference>
<evidence type="ECO:0000313" key="1">
    <source>
        <dbReference type="EMBL" id="KAG9350404.1"/>
    </source>
</evidence>
<reference evidence="1" key="1">
    <citation type="thesis" date="2021" institute="BYU ScholarsArchive" country="Provo, UT, USA">
        <title>Applications of and Algorithms for Genome Assembly and Genomic Analyses with an Emphasis on Marine Teleosts.</title>
        <authorList>
            <person name="Pickett B.D."/>
        </authorList>
    </citation>
    <scope>NUCLEOTIDE SEQUENCE</scope>
    <source>
        <strain evidence="1">HI-2016</strain>
    </source>
</reference>
<protein>
    <submittedName>
        <fullName evidence="1">Uncharacterized protein</fullName>
    </submittedName>
</protein>
<organism evidence="1 2">
    <name type="scientific">Albula glossodonta</name>
    <name type="common">roundjaw bonefish</name>
    <dbReference type="NCBI Taxonomy" id="121402"/>
    <lineage>
        <taxon>Eukaryota</taxon>
        <taxon>Metazoa</taxon>
        <taxon>Chordata</taxon>
        <taxon>Craniata</taxon>
        <taxon>Vertebrata</taxon>
        <taxon>Euteleostomi</taxon>
        <taxon>Actinopterygii</taxon>
        <taxon>Neopterygii</taxon>
        <taxon>Teleostei</taxon>
        <taxon>Albuliformes</taxon>
        <taxon>Albulidae</taxon>
        <taxon>Albula</taxon>
    </lineage>
</organism>
<accession>A0A8T2PCX7</accession>
<proteinExistence type="predicted"/>
<dbReference type="AlphaFoldDB" id="A0A8T2PCX7"/>
<dbReference type="EMBL" id="JAFBMS010000008">
    <property type="protein sequence ID" value="KAG9350404.1"/>
    <property type="molecule type" value="Genomic_DNA"/>
</dbReference>
<name>A0A8T2PCX7_9TELE</name>
<gene>
    <name evidence="1" type="ORF">JZ751_026764</name>
</gene>
<sequence>MNTGPAVSCFFVKVCSRCSQLRIRKDSDAQKGNGVRTDEHHTFRERGMFSPPCYKCESAQRLHRAASLTAQGREAHAFPEGLCCTATPGSWLLHQLGCSHQCGRSPPPPSTAVLLNPSPLPGRLSDTAAATLIVQSPPSP</sequence>